<dbReference type="eggNOG" id="COG2301">
    <property type="taxonomic scope" value="Bacteria"/>
</dbReference>
<gene>
    <name evidence="1" type="ORF">SJ05684_c12710</name>
</gene>
<dbReference type="KEGG" id="esj:SJ05684_c12710"/>
<sequence length="232" mass="24039">MKPLLYLTSAEPLPAPDRLSAIRAIVVDATNAGAMQMLSAAAEKPDRSCGLFARIGPAEDLNEADLGPLLSSRIEGVVLAGCRGPADIQKTDVMLKVAEAAAGLEQGKTALLAEYASVPASVLSPHPLAGASPRLSALIFDASALAEACGLQRVTETGDVPAVVRLGRATAILRAREAAITAYEMFPADALDEWVVRRLWTNSLENGFSGAALRSAQQIELLAAAGVLAAGR</sequence>
<evidence type="ECO:0008006" key="3">
    <source>
        <dbReference type="Google" id="ProtNLM"/>
    </source>
</evidence>
<proteinExistence type="predicted"/>
<keyword evidence="2" id="KW-1185">Reference proteome</keyword>
<reference evidence="1 2" key="1">
    <citation type="submission" date="2017-08" db="EMBL/GenBank/DDBJ databases">
        <title>Multipartite genome sequences of Sinorhizobium species nodulating soybeans.</title>
        <authorList>
            <person name="Tian C.F."/>
        </authorList>
    </citation>
    <scope>NUCLEOTIDE SEQUENCE [LARGE SCALE GENOMIC DNA]</scope>
    <source>
        <strain evidence="1 2">CCBAU 05684</strain>
    </source>
</reference>
<organism evidence="1 2">
    <name type="scientific">Sinorhizobium sojae CCBAU 05684</name>
    <dbReference type="NCBI Taxonomy" id="716928"/>
    <lineage>
        <taxon>Bacteria</taxon>
        <taxon>Pseudomonadati</taxon>
        <taxon>Pseudomonadota</taxon>
        <taxon>Alphaproteobacteria</taxon>
        <taxon>Hyphomicrobiales</taxon>
        <taxon>Rhizobiaceae</taxon>
        <taxon>Sinorhizobium/Ensifer group</taxon>
        <taxon>Sinorhizobium</taxon>
    </lineage>
</organism>
<dbReference type="STRING" id="716928.GCA_000261485_02550"/>
<dbReference type="EMBL" id="CP023067">
    <property type="protein sequence ID" value="ASY62726.1"/>
    <property type="molecule type" value="Genomic_DNA"/>
</dbReference>
<protein>
    <recommendedName>
        <fullName evidence="3">Aldolase</fullName>
    </recommendedName>
</protein>
<dbReference type="InterPro" id="IPR040442">
    <property type="entry name" value="Pyrv_kinase-like_dom_sf"/>
</dbReference>
<name>A0A249PA46_9HYPH</name>
<dbReference type="Proteomes" id="UP000217211">
    <property type="component" value="Chromosome"/>
</dbReference>
<dbReference type="SUPFAM" id="SSF51621">
    <property type="entry name" value="Phosphoenolpyruvate/pyruvate domain"/>
    <property type="match status" value="1"/>
</dbReference>
<dbReference type="Gene3D" id="3.20.20.60">
    <property type="entry name" value="Phosphoenolpyruvate-binding domains"/>
    <property type="match status" value="1"/>
</dbReference>
<dbReference type="GO" id="GO:0003824">
    <property type="term" value="F:catalytic activity"/>
    <property type="evidence" value="ECO:0007669"/>
    <property type="project" value="InterPro"/>
</dbReference>
<dbReference type="AlphaFoldDB" id="A0A249PA46"/>
<evidence type="ECO:0000313" key="1">
    <source>
        <dbReference type="EMBL" id="ASY62726.1"/>
    </source>
</evidence>
<evidence type="ECO:0000313" key="2">
    <source>
        <dbReference type="Proteomes" id="UP000217211"/>
    </source>
</evidence>
<accession>A0A249PA46</accession>
<dbReference type="InterPro" id="IPR015813">
    <property type="entry name" value="Pyrv/PenolPyrv_kinase-like_dom"/>
</dbReference>